<dbReference type="GO" id="GO:0030170">
    <property type="term" value="F:pyridoxal phosphate binding"/>
    <property type="evidence" value="ECO:0007669"/>
    <property type="project" value="UniProtKB-UniRule"/>
</dbReference>
<evidence type="ECO:0000256" key="12">
    <source>
        <dbReference type="HAMAP-Rule" id="MF_00160"/>
    </source>
</evidence>
<dbReference type="InterPro" id="IPR015421">
    <property type="entry name" value="PyrdxlP-dep_Trfase_major"/>
</dbReference>
<dbReference type="PIRSF" id="PIRSF000525">
    <property type="entry name" value="SerC"/>
    <property type="match status" value="1"/>
</dbReference>
<dbReference type="SUPFAM" id="SSF53383">
    <property type="entry name" value="PLP-dependent transferases"/>
    <property type="match status" value="1"/>
</dbReference>
<dbReference type="FunFam" id="3.90.1150.10:FF:000006">
    <property type="entry name" value="Phosphoserine aminotransferase"/>
    <property type="match status" value="1"/>
</dbReference>
<evidence type="ECO:0000259" key="13">
    <source>
        <dbReference type="Pfam" id="PF00266"/>
    </source>
</evidence>
<keyword evidence="4 12" id="KW-0032">Aminotransferase</keyword>
<dbReference type="GO" id="GO:0006564">
    <property type="term" value="P:L-serine biosynthetic process"/>
    <property type="evidence" value="ECO:0007669"/>
    <property type="project" value="UniProtKB-UniRule"/>
</dbReference>
<keyword evidence="7 12" id="KW-0663">Pyridoxal phosphate</keyword>
<dbReference type="Proteomes" id="UP000005856">
    <property type="component" value="Unassembled WGS sequence"/>
</dbReference>
<dbReference type="GO" id="GO:0008615">
    <property type="term" value="P:pyridoxine biosynthetic process"/>
    <property type="evidence" value="ECO:0007669"/>
    <property type="project" value="UniProtKB-UniRule"/>
</dbReference>
<feature type="binding site" evidence="12">
    <location>
        <position position="43"/>
    </location>
    <ligand>
        <name>L-glutamate</name>
        <dbReference type="ChEBI" id="CHEBI:29985"/>
    </ligand>
</feature>
<dbReference type="EMBL" id="ABCP01000029">
    <property type="protein sequence ID" value="EDM46786.1"/>
    <property type="molecule type" value="Genomic_DNA"/>
</dbReference>
<evidence type="ECO:0000256" key="6">
    <source>
        <dbReference type="ARBA" id="ARBA00022679"/>
    </source>
</evidence>
<evidence type="ECO:0000256" key="9">
    <source>
        <dbReference type="ARBA" id="ARBA00023299"/>
    </source>
</evidence>
<feature type="binding site" evidence="12">
    <location>
        <position position="173"/>
    </location>
    <ligand>
        <name>pyridoxal 5'-phosphate</name>
        <dbReference type="ChEBI" id="CHEBI:597326"/>
    </ligand>
</feature>
<reference evidence="14 15" key="1">
    <citation type="submission" date="2007-06" db="EMBL/GenBank/DDBJ databases">
        <authorList>
            <person name="Green D."/>
            <person name="Ferriera S."/>
            <person name="Johnson J."/>
            <person name="Kravitz S."/>
            <person name="Beeson K."/>
            <person name="Sutton G."/>
            <person name="Rogers Y.-H."/>
            <person name="Friedman R."/>
            <person name="Frazier M."/>
            <person name="Venter J.C."/>
        </authorList>
    </citation>
    <scope>NUCLEOTIDE SEQUENCE [LARGE SCALE GENOMIC DNA]</scope>
    <source>
        <strain evidence="14 15">DG893</strain>
    </source>
</reference>
<dbReference type="NCBIfam" id="NF003764">
    <property type="entry name" value="PRK05355.1"/>
    <property type="match status" value="1"/>
</dbReference>
<organism evidence="14 15">
    <name type="scientific">Marinobacter algicola DG893</name>
    <dbReference type="NCBI Taxonomy" id="443152"/>
    <lineage>
        <taxon>Bacteria</taxon>
        <taxon>Pseudomonadati</taxon>
        <taxon>Pseudomonadota</taxon>
        <taxon>Gammaproteobacteria</taxon>
        <taxon>Pseudomonadales</taxon>
        <taxon>Marinobacteraceae</taxon>
        <taxon>Marinobacter</taxon>
    </lineage>
</organism>
<dbReference type="EC" id="2.6.1.52" evidence="12"/>
<dbReference type="Gene3D" id="3.40.640.10">
    <property type="entry name" value="Type I PLP-dependent aspartate aminotransferase-like (Major domain)"/>
    <property type="match status" value="1"/>
</dbReference>
<dbReference type="Pfam" id="PF00266">
    <property type="entry name" value="Aminotran_5"/>
    <property type="match status" value="1"/>
</dbReference>
<evidence type="ECO:0000256" key="10">
    <source>
        <dbReference type="ARBA" id="ARBA00047630"/>
    </source>
</evidence>
<accession>A6F358</accession>
<keyword evidence="15" id="KW-1185">Reference proteome</keyword>
<evidence type="ECO:0000256" key="2">
    <source>
        <dbReference type="ARBA" id="ARBA00005099"/>
    </source>
</evidence>
<keyword evidence="9 12" id="KW-0718">Serine biosynthesis</keyword>
<comment type="subcellular location">
    <subcellularLocation>
        <location evidence="12">Cytoplasm</location>
    </subcellularLocation>
</comment>
<evidence type="ECO:0000256" key="4">
    <source>
        <dbReference type="ARBA" id="ARBA00022576"/>
    </source>
</evidence>
<comment type="similarity">
    <text evidence="3 12">Belongs to the class-V pyridoxal-phosphate-dependent aminotransferase family. SerC subfamily.</text>
</comment>
<feature type="domain" description="Aminotransferase class V" evidence="13">
    <location>
        <begin position="6"/>
        <end position="349"/>
    </location>
</feature>
<feature type="modified residue" description="N6-(pyridoxal phosphate)lysine" evidence="12">
    <location>
        <position position="197"/>
    </location>
</feature>
<evidence type="ECO:0000313" key="14">
    <source>
        <dbReference type="EMBL" id="EDM46786.1"/>
    </source>
</evidence>
<comment type="subunit">
    <text evidence="12">Homodimer.</text>
</comment>
<evidence type="ECO:0000256" key="8">
    <source>
        <dbReference type="ARBA" id="ARBA00023096"/>
    </source>
</evidence>
<feature type="binding site" evidence="12">
    <location>
        <begin position="238"/>
        <end position="239"/>
    </location>
    <ligand>
        <name>pyridoxal 5'-phosphate</name>
        <dbReference type="ChEBI" id="CHEBI:597326"/>
    </ligand>
</feature>
<dbReference type="GO" id="GO:0004648">
    <property type="term" value="F:O-phospho-L-serine:2-oxoglutarate aminotransferase activity"/>
    <property type="evidence" value="ECO:0007669"/>
    <property type="project" value="UniProtKB-UniRule"/>
</dbReference>
<dbReference type="CDD" id="cd00611">
    <property type="entry name" value="PSAT_like"/>
    <property type="match status" value="1"/>
</dbReference>
<feature type="binding site" evidence="12">
    <location>
        <begin position="77"/>
        <end position="78"/>
    </location>
    <ligand>
        <name>pyridoxal 5'-phosphate</name>
        <dbReference type="ChEBI" id="CHEBI:597326"/>
    </ligand>
</feature>
<comment type="pathway">
    <text evidence="1 12">Cofactor biosynthesis; pyridoxine 5'-phosphate biosynthesis; pyridoxine 5'-phosphate from D-erythrose 4-phosphate: step 3/5.</text>
</comment>
<dbReference type="PANTHER" id="PTHR43247">
    <property type="entry name" value="PHOSPHOSERINE AMINOTRANSFERASE"/>
    <property type="match status" value="1"/>
</dbReference>
<dbReference type="UniPathway" id="UPA00244">
    <property type="reaction ID" value="UER00311"/>
</dbReference>
<feature type="binding site" evidence="12">
    <location>
        <position position="153"/>
    </location>
    <ligand>
        <name>pyridoxal 5'-phosphate</name>
        <dbReference type="ChEBI" id="CHEBI:597326"/>
    </ligand>
</feature>
<dbReference type="InterPro" id="IPR015422">
    <property type="entry name" value="PyrdxlP-dep_Trfase_small"/>
</dbReference>
<evidence type="ECO:0000256" key="7">
    <source>
        <dbReference type="ARBA" id="ARBA00022898"/>
    </source>
</evidence>
<feature type="binding site" evidence="12">
    <location>
        <position position="103"/>
    </location>
    <ligand>
        <name>pyridoxal 5'-phosphate</name>
        <dbReference type="ChEBI" id="CHEBI:597326"/>
    </ligand>
</feature>
<sequence>MMSRAYNFCAGPATLPEPVLRQARDEMLDWRGTGMSVMEMSHRSDEFVEIAETAEKDLRELAGVSDDYAVLFMQGGASSQFSTIPLNLLGDKASADYVNTGIWSKKAIAEASRYGQVNVVASSESSGFASIPDQDSWSTNSDAAYLHYTPNETIGGLEFDFVPESGSVPLVADMSSTMLSRPLDVSKFGLIYAGAQKNIGPSGLVVVIIRKDLLGKALKITPTMMNYQVIADNDSMYNTPATYSWYLAGLVFSWLKEQGGVTAMGEVNRRKASKLYGFIDENDFYANPISPRFRSWMNIPFTLADDALNSAFLKGANERGLLNLKGHRSVGGMRASVYNAMPEAGVDALIDYMTVFAKERG</sequence>
<evidence type="ECO:0000256" key="3">
    <source>
        <dbReference type="ARBA" id="ARBA00006904"/>
    </source>
</evidence>
<evidence type="ECO:0000256" key="1">
    <source>
        <dbReference type="ARBA" id="ARBA00004915"/>
    </source>
</evidence>
<gene>
    <name evidence="12" type="primary">serC</name>
    <name evidence="14" type="ORF">MDG893_08940</name>
</gene>
<keyword evidence="6 12" id="KW-0808">Transferase</keyword>
<comment type="caution">
    <text evidence="12">Lacks conserved residue(s) required for the propagation of feature annotation.</text>
</comment>
<dbReference type="Gene3D" id="3.90.1150.10">
    <property type="entry name" value="Aspartate Aminotransferase, domain 1"/>
    <property type="match status" value="1"/>
</dbReference>
<keyword evidence="12" id="KW-0963">Cytoplasm</keyword>
<dbReference type="InterPro" id="IPR022278">
    <property type="entry name" value="Pser_aminoTfrase"/>
</dbReference>
<dbReference type="STRING" id="443152.MDG893_08940"/>
<proteinExistence type="inferred from homology"/>
<dbReference type="FunFam" id="3.40.640.10:FF:000010">
    <property type="entry name" value="Phosphoserine aminotransferase"/>
    <property type="match status" value="1"/>
</dbReference>
<name>A6F358_9GAMM</name>
<evidence type="ECO:0000256" key="5">
    <source>
        <dbReference type="ARBA" id="ARBA00022605"/>
    </source>
</evidence>
<dbReference type="eggNOG" id="COG1932">
    <property type="taxonomic scope" value="Bacteria"/>
</dbReference>
<comment type="pathway">
    <text evidence="2 12">Amino-acid biosynthesis; L-serine biosynthesis; L-serine from 3-phospho-D-glycerate: step 2/3.</text>
</comment>
<dbReference type="HAMAP" id="MF_00160">
    <property type="entry name" value="SerC_aminotrans_5"/>
    <property type="match status" value="1"/>
</dbReference>
<dbReference type="UniPathway" id="UPA00135">
    <property type="reaction ID" value="UER00197"/>
</dbReference>
<comment type="catalytic activity">
    <reaction evidence="11 12">
        <text>O-phospho-L-serine + 2-oxoglutarate = 3-phosphooxypyruvate + L-glutamate</text>
        <dbReference type="Rhea" id="RHEA:14329"/>
        <dbReference type="ChEBI" id="CHEBI:16810"/>
        <dbReference type="ChEBI" id="CHEBI:18110"/>
        <dbReference type="ChEBI" id="CHEBI:29985"/>
        <dbReference type="ChEBI" id="CHEBI:57524"/>
        <dbReference type="EC" id="2.6.1.52"/>
    </reaction>
</comment>
<dbReference type="NCBIfam" id="TIGR01364">
    <property type="entry name" value="serC_1"/>
    <property type="match status" value="1"/>
</dbReference>
<keyword evidence="5 12" id="KW-0028">Amino-acid biosynthesis</keyword>
<dbReference type="AlphaFoldDB" id="A6F358"/>
<feature type="binding site" evidence="12">
    <location>
        <position position="196"/>
    </location>
    <ligand>
        <name>pyridoxal 5'-phosphate</name>
        <dbReference type="ChEBI" id="CHEBI:597326"/>
    </ligand>
</feature>
<keyword evidence="8 12" id="KW-0664">Pyridoxine biosynthesis</keyword>
<dbReference type="InterPro" id="IPR000192">
    <property type="entry name" value="Aminotrans_V_dom"/>
</dbReference>
<evidence type="ECO:0000256" key="11">
    <source>
        <dbReference type="ARBA" id="ARBA00049007"/>
    </source>
</evidence>
<comment type="catalytic activity">
    <reaction evidence="10 12">
        <text>4-(phosphooxy)-L-threonine + 2-oxoglutarate = (R)-3-hydroxy-2-oxo-4-phosphooxybutanoate + L-glutamate</text>
        <dbReference type="Rhea" id="RHEA:16573"/>
        <dbReference type="ChEBI" id="CHEBI:16810"/>
        <dbReference type="ChEBI" id="CHEBI:29985"/>
        <dbReference type="ChEBI" id="CHEBI:58452"/>
        <dbReference type="ChEBI" id="CHEBI:58538"/>
        <dbReference type="EC" id="2.6.1.52"/>
    </reaction>
</comment>
<comment type="function">
    <text evidence="12">Catalyzes the reversible conversion of 3-phosphohydroxypyruvate to phosphoserine and of 3-hydroxy-2-oxo-4-phosphonooxybutanoate to phosphohydroxythreonine.</text>
</comment>
<protein>
    <recommendedName>
        <fullName evidence="12">Phosphoserine aminotransferase</fullName>
        <ecNumber evidence="12">2.6.1.52</ecNumber>
    </recommendedName>
    <alternativeName>
        <fullName evidence="12">Phosphohydroxythreonine aminotransferase</fullName>
        <shortName evidence="12">PSAT</shortName>
    </alternativeName>
</protein>
<comment type="caution">
    <text evidence="14">The sequence shown here is derived from an EMBL/GenBank/DDBJ whole genome shotgun (WGS) entry which is preliminary data.</text>
</comment>
<evidence type="ECO:0000313" key="15">
    <source>
        <dbReference type="Proteomes" id="UP000005856"/>
    </source>
</evidence>
<dbReference type="PANTHER" id="PTHR43247:SF1">
    <property type="entry name" value="PHOSPHOSERINE AMINOTRANSFERASE"/>
    <property type="match status" value="1"/>
</dbReference>
<dbReference type="GO" id="GO:0005737">
    <property type="term" value="C:cytoplasm"/>
    <property type="evidence" value="ECO:0007669"/>
    <property type="project" value="UniProtKB-SubCell"/>
</dbReference>
<comment type="cofactor">
    <cofactor evidence="12">
        <name>pyridoxal 5'-phosphate</name>
        <dbReference type="ChEBI" id="CHEBI:597326"/>
    </cofactor>
    <text evidence="12">Binds 1 pyridoxal phosphate per subunit.</text>
</comment>
<dbReference type="InterPro" id="IPR015424">
    <property type="entry name" value="PyrdxlP-dep_Trfase"/>
</dbReference>